<name>A0A1S8YLR9_9GAMM</name>
<dbReference type="STRING" id="1926881.BTJ39_12295"/>
<dbReference type="OrthoDB" id="9800600at2"/>
<dbReference type="Gene3D" id="3.30.530.20">
    <property type="match status" value="1"/>
</dbReference>
<dbReference type="CDD" id="cd07814">
    <property type="entry name" value="SRPBCC_CalC_Aha1-like"/>
    <property type="match status" value="1"/>
</dbReference>
<proteinExistence type="predicted"/>
<sequence>MTDVETKNEATELVLEYRLDAAPEKVWRAVTIAEYRQQWLPDDTLHSPEPVSSIPGKEVRYRMKEGEAPWPASEVRFTIDADGDGGTILTINHRPLTESQRLPAANDDAVLMMAA</sequence>
<dbReference type="AlphaFoldDB" id="A0A1S8YLR9"/>
<evidence type="ECO:0000313" key="1">
    <source>
        <dbReference type="EMBL" id="OON39807.1"/>
    </source>
</evidence>
<dbReference type="EMBL" id="MRUL01000007">
    <property type="protein sequence ID" value="OON39807.1"/>
    <property type="molecule type" value="Genomic_DNA"/>
</dbReference>
<comment type="caution">
    <text evidence="1">The sequence shown here is derived from an EMBL/GenBank/DDBJ whole genome shotgun (WGS) entry which is preliminary data.</text>
</comment>
<keyword evidence="2" id="KW-1185">Reference proteome</keyword>
<gene>
    <name evidence="1" type="ORF">BTJ39_12295</name>
</gene>
<reference evidence="1 2" key="1">
    <citation type="submission" date="2016-12" db="EMBL/GenBank/DDBJ databases">
        <title>Izhakiella australiana sp. nov. of genus Izhakiella isolated from Australian desert.</title>
        <authorList>
            <person name="Ji M."/>
        </authorList>
    </citation>
    <scope>NUCLEOTIDE SEQUENCE [LARGE SCALE GENOMIC DNA]</scope>
    <source>
        <strain evidence="1 2">D4N98</strain>
    </source>
</reference>
<protein>
    <recommendedName>
        <fullName evidence="3">Polyketide cyclase</fullName>
    </recommendedName>
</protein>
<dbReference type="RefSeq" id="WP_078002996.1">
    <property type="nucleotide sequence ID" value="NZ_MRUL01000007.1"/>
</dbReference>
<dbReference type="Proteomes" id="UP000190667">
    <property type="component" value="Unassembled WGS sequence"/>
</dbReference>
<dbReference type="InterPro" id="IPR023393">
    <property type="entry name" value="START-like_dom_sf"/>
</dbReference>
<dbReference type="SUPFAM" id="SSF55961">
    <property type="entry name" value="Bet v1-like"/>
    <property type="match status" value="1"/>
</dbReference>
<evidence type="ECO:0000313" key="2">
    <source>
        <dbReference type="Proteomes" id="UP000190667"/>
    </source>
</evidence>
<evidence type="ECO:0008006" key="3">
    <source>
        <dbReference type="Google" id="ProtNLM"/>
    </source>
</evidence>
<accession>A0A1S8YLR9</accession>
<organism evidence="1 2">
    <name type="scientific">Izhakiella australiensis</name>
    <dbReference type="NCBI Taxonomy" id="1926881"/>
    <lineage>
        <taxon>Bacteria</taxon>
        <taxon>Pseudomonadati</taxon>
        <taxon>Pseudomonadota</taxon>
        <taxon>Gammaproteobacteria</taxon>
        <taxon>Enterobacterales</taxon>
        <taxon>Erwiniaceae</taxon>
        <taxon>Izhakiella</taxon>
    </lineage>
</organism>